<dbReference type="AlphaFoldDB" id="A0A834R846"/>
<dbReference type="PROSITE" id="PS00346">
    <property type="entry name" value="ETS_DOMAIN_2"/>
    <property type="match status" value="1"/>
</dbReference>
<evidence type="ECO:0000313" key="7">
    <source>
        <dbReference type="EnsemblMetazoa" id="KAF7490822.1"/>
    </source>
</evidence>
<dbReference type="SUPFAM" id="SSF46785">
    <property type="entry name" value="Winged helix' DNA-binding domain"/>
    <property type="match status" value="1"/>
</dbReference>
<evidence type="ECO:0000256" key="2">
    <source>
        <dbReference type="ARBA" id="ARBA00023125"/>
    </source>
</evidence>
<accession>A0A834R846</accession>
<evidence type="ECO:0000259" key="5">
    <source>
        <dbReference type="PROSITE" id="PS50061"/>
    </source>
</evidence>
<proteinExistence type="inferred from homology"/>
<evidence type="ECO:0000256" key="3">
    <source>
        <dbReference type="RuleBase" id="RU004019"/>
    </source>
</evidence>
<dbReference type="Pfam" id="PF11620">
    <property type="entry name" value="GABP-alpha"/>
    <property type="match status" value="1"/>
</dbReference>
<feature type="compositionally biased region" description="Basic and acidic residues" evidence="4">
    <location>
        <begin position="170"/>
        <end position="181"/>
    </location>
</feature>
<dbReference type="InterPro" id="IPR000418">
    <property type="entry name" value="Ets_dom"/>
</dbReference>
<reference evidence="8" key="1">
    <citation type="journal article" date="2020" name="PLoS Negl. Trop. Dis.">
        <title>High-quality nuclear genome for Sarcoptes scabiei-A critical resource for a neglected parasite.</title>
        <authorList>
            <person name="Korhonen P.K."/>
            <person name="Gasser R.B."/>
            <person name="Ma G."/>
            <person name="Wang T."/>
            <person name="Stroehlein A.J."/>
            <person name="Young N.D."/>
            <person name="Ang C.S."/>
            <person name="Fernando D.D."/>
            <person name="Lu H.C."/>
            <person name="Taylor S."/>
            <person name="Reynolds S.L."/>
            <person name="Mofiz E."/>
            <person name="Najaraj S.H."/>
            <person name="Gowda H."/>
            <person name="Madugundu A."/>
            <person name="Renuse S."/>
            <person name="Holt D."/>
            <person name="Pandey A."/>
            <person name="Papenfuss A.T."/>
            <person name="Fischer K."/>
        </authorList>
    </citation>
    <scope>NUCLEOTIDE SEQUENCE [LARGE SCALE GENOMIC DNA]</scope>
</reference>
<feature type="region of interest" description="Disordered" evidence="4">
    <location>
        <begin position="152"/>
        <end position="209"/>
    </location>
</feature>
<dbReference type="PANTHER" id="PTHR11849:SF195">
    <property type="entry name" value="GA-BINDING PROTEIN ALPHA CHAIN"/>
    <property type="match status" value="1"/>
</dbReference>
<dbReference type="GO" id="GO:0005634">
    <property type="term" value="C:nucleus"/>
    <property type="evidence" value="ECO:0007669"/>
    <property type="project" value="UniProtKB-SubCell"/>
</dbReference>
<dbReference type="InterPro" id="IPR036388">
    <property type="entry name" value="WH-like_DNA-bd_sf"/>
</dbReference>
<dbReference type="PROSITE" id="PS50061">
    <property type="entry name" value="ETS_DOMAIN_3"/>
    <property type="match status" value="1"/>
</dbReference>
<feature type="domain" description="ETS" evidence="5">
    <location>
        <begin position="216"/>
        <end position="296"/>
    </location>
</feature>
<evidence type="ECO:0000313" key="6">
    <source>
        <dbReference type="EMBL" id="KAF7490822.1"/>
    </source>
</evidence>
<gene>
    <name evidence="6" type="ORF">SSS_1693</name>
</gene>
<dbReference type="OrthoDB" id="10067219at2759"/>
<evidence type="ECO:0000256" key="1">
    <source>
        <dbReference type="ARBA" id="ARBA00005562"/>
    </source>
</evidence>
<dbReference type="PANTHER" id="PTHR11849">
    <property type="entry name" value="ETS"/>
    <property type="match status" value="1"/>
</dbReference>
<sequence length="326" mass="37347">MNKRSRSDPDDLNALKQAKIEHPPINMGTPEDYDEDDEDEDDCGEEEEDDDDDDDRVVTIDGIHIEATCRNVIDCLKTNKNASQGINLDQFGVFLQGKRMSDNSPIIAQCKLVEGARQKTKLINIKLVVNVEEKRIEIIDILKPNERKDPDLDDYNNEITGASTSMANQRKMDGKNREAIQQKRLIGSLKPQSPFNPAPISPNLSPGNRSGNNGQTQLWQFLLELLTDCDYMDYIHWTGSQSEFKLANPEMVAHLWGLRKNKPTMNYEKLSRALRYYYDGDMLAKVHGKRFVYKFVCDLRGLVGFTASELNDLVRMTWEKRHGNEY</sequence>
<dbReference type="Proteomes" id="UP000070412">
    <property type="component" value="Unassembled WGS sequence"/>
</dbReference>
<comment type="subcellular location">
    <subcellularLocation>
        <location evidence="3">Nucleus</location>
    </subcellularLocation>
</comment>
<dbReference type="GO" id="GO:0000981">
    <property type="term" value="F:DNA-binding transcription factor activity, RNA polymerase II-specific"/>
    <property type="evidence" value="ECO:0007669"/>
    <property type="project" value="TreeGrafter"/>
</dbReference>
<dbReference type="GO" id="GO:0030154">
    <property type="term" value="P:cell differentiation"/>
    <property type="evidence" value="ECO:0007669"/>
    <property type="project" value="TreeGrafter"/>
</dbReference>
<protein>
    <submittedName>
        <fullName evidence="6">GA-binding protein alpha chain</fullName>
    </submittedName>
</protein>
<reference evidence="7" key="3">
    <citation type="submission" date="2022-06" db="UniProtKB">
        <authorList>
            <consortium name="EnsemblMetazoa"/>
        </authorList>
    </citation>
    <scope>IDENTIFICATION</scope>
</reference>
<dbReference type="Gene3D" id="1.10.10.10">
    <property type="entry name" value="Winged helix-like DNA-binding domain superfamily/Winged helix DNA-binding domain"/>
    <property type="match status" value="1"/>
</dbReference>
<dbReference type="EnsemblMetazoa" id="SSS_1693s_mrna">
    <property type="protein sequence ID" value="KAF7490822.1"/>
    <property type="gene ID" value="SSS_1693"/>
</dbReference>
<keyword evidence="3" id="KW-0539">Nucleus</keyword>
<feature type="compositionally biased region" description="Acidic residues" evidence="4">
    <location>
        <begin position="31"/>
        <end position="55"/>
    </location>
</feature>
<feature type="region of interest" description="Disordered" evidence="4">
    <location>
        <begin position="1"/>
        <end position="56"/>
    </location>
</feature>
<dbReference type="GO" id="GO:0043565">
    <property type="term" value="F:sequence-specific DNA binding"/>
    <property type="evidence" value="ECO:0007669"/>
    <property type="project" value="InterPro"/>
</dbReference>
<dbReference type="Gene3D" id="3.10.20.90">
    <property type="entry name" value="Phosphatidylinositol 3-kinase Catalytic Subunit, Chain A, domain 1"/>
    <property type="match status" value="1"/>
</dbReference>
<name>A0A834R846_SARSC</name>
<dbReference type="FunFam" id="1.10.10.10:FF:000200">
    <property type="entry name" value="GA-binding protein alpha chain, putative"/>
    <property type="match status" value="1"/>
</dbReference>
<organism evidence="6">
    <name type="scientific">Sarcoptes scabiei</name>
    <name type="common">Itch mite</name>
    <name type="synonym">Acarus scabiei</name>
    <dbReference type="NCBI Taxonomy" id="52283"/>
    <lineage>
        <taxon>Eukaryota</taxon>
        <taxon>Metazoa</taxon>
        <taxon>Ecdysozoa</taxon>
        <taxon>Arthropoda</taxon>
        <taxon>Chelicerata</taxon>
        <taxon>Arachnida</taxon>
        <taxon>Acari</taxon>
        <taxon>Acariformes</taxon>
        <taxon>Sarcoptiformes</taxon>
        <taxon>Astigmata</taxon>
        <taxon>Psoroptidia</taxon>
        <taxon>Sarcoptoidea</taxon>
        <taxon>Sarcoptidae</taxon>
        <taxon>Sarcoptinae</taxon>
        <taxon>Sarcoptes</taxon>
    </lineage>
</organism>
<dbReference type="InterPro" id="IPR036390">
    <property type="entry name" value="WH_DNA-bd_sf"/>
</dbReference>
<evidence type="ECO:0000313" key="8">
    <source>
        <dbReference type="Proteomes" id="UP000070412"/>
    </source>
</evidence>
<comment type="similarity">
    <text evidence="1 3">Belongs to the ETS family.</text>
</comment>
<reference evidence="6" key="2">
    <citation type="submission" date="2020-01" db="EMBL/GenBank/DDBJ databases">
        <authorList>
            <person name="Korhonen P.K.K."/>
            <person name="Guangxu M.G."/>
            <person name="Wang T.W."/>
            <person name="Stroehlein A.J.S."/>
            <person name="Young N.D."/>
            <person name="Ang C.-S.A."/>
            <person name="Fernando D.W.F."/>
            <person name="Lu H.L."/>
            <person name="Taylor S.T."/>
            <person name="Ehtesham M.E.M."/>
            <person name="Najaraj S.H.N."/>
            <person name="Harsha G.H.G."/>
            <person name="Madugundu A.M."/>
            <person name="Renuse S.R."/>
            <person name="Holt D.H."/>
            <person name="Pandey A.P."/>
            <person name="Papenfuss A.P."/>
            <person name="Gasser R.B.G."/>
            <person name="Fischer K.F."/>
        </authorList>
    </citation>
    <scope>NUCLEOTIDE SEQUENCE</scope>
    <source>
        <strain evidence="6">SSS_KF_BRIS2020</strain>
    </source>
</reference>
<dbReference type="Pfam" id="PF00178">
    <property type="entry name" value="Ets"/>
    <property type="match status" value="1"/>
</dbReference>
<keyword evidence="8" id="KW-1185">Reference proteome</keyword>
<keyword evidence="2 3" id="KW-0238">DNA-binding</keyword>
<feature type="compositionally biased region" description="Polar residues" evidence="4">
    <location>
        <begin position="157"/>
        <end position="168"/>
    </location>
</feature>
<evidence type="ECO:0000256" key="4">
    <source>
        <dbReference type="SAM" id="MobiDB-lite"/>
    </source>
</evidence>
<dbReference type="InterPro" id="IPR046328">
    <property type="entry name" value="ETS_fam"/>
</dbReference>
<dbReference type="EMBL" id="WVUK01000062">
    <property type="protein sequence ID" value="KAF7490822.1"/>
    <property type="molecule type" value="Genomic_DNA"/>
</dbReference>
<dbReference type="SMART" id="SM00413">
    <property type="entry name" value="ETS"/>
    <property type="match status" value="1"/>
</dbReference>
<dbReference type="PROSITE" id="PS00345">
    <property type="entry name" value="ETS_DOMAIN_1"/>
    <property type="match status" value="1"/>
</dbReference>
<dbReference type="PRINTS" id="PR00454">
    <property type="entry name" value="ETSDOMAIN"/>
</dbReference>
<dbReference type="InterPro" id="IPR024668">
    <property type="entry name" value="GABP_asu_N"/>
</dbReference>